<dbReference type="Proteomes" id="UP000594630">
    <property type="component" value="Chromosome"/>
</dbReference>
<accession>A0A7S9NFI4</accession>
<dbReference type="AlphaFoldDB" id="A0A7S9NFI4"/>
<protein>
    <submittedName>
        <fullName evidence="1">Uncharacterized protein</fullName>
    </submittedName>
</protein>
<dbReference type="EMBL" id="CP049274">
    <property type="protein sequence ID" value="QPH84832.1"/>
    <property type="molecule type" value="Genomic_DNA"/>
</dbReference>
<dbReference type="RefSeq" id="WP_107793516.1">
    <property type="nucleotide sequence ID" value="NZ_CP049274.1"/>
</dbReference>
<sequence>MGYFNIEFLRRPELSPLSPKAGYAVGLGAVANSVKDIADIGLNRQKLDDENKRYQEEKLFRNDELNFRKNSHAETMKARGDELAYQKDKDEKDRIFNEKKLSIDELRANRDREVDWYKAKSLNGYYNYLTQRGGEETGGSQKANYYREILKDELKDKFGDDWVKLSDKDVINFGNVQTAIRREQGGSDTEVVVDEPTAKFLYPTGRVRQGNDGRFYAPAAAVNQLTKDRNERKAKIDAMSPELLRKEVRKKLWEQTGDLAESNRLYRERSAKNPNFAKDYLLDGAL</sequence>
<evidence type="ECO:0000313" key="2">
    <source>
        <dbReference type="Proteomes" id="UP000594630"/>
    </source>
</evidence>
<evidence type="ECO:0000313" key="1">
    <source>
        <dbReference type="EMBL" id="QPH84832.1"/>
    </source>
</evidence>
<reference evidence="1 2" key="1">
    <citation type="journal article" date="2018" name="Emerg. Microbes Infect.">
        <title>Genomic analysis of oral Campylobacter concisus strains identified a potential bacterial molecular marker associated with active Crohn's disease.</title>
        <authorList>
            <person name="Liu F."/>
            <person name="Ma R."/>
            <person name="Tay C.Y.A."/>
            <person name="Octavia S."/>
            <person name="Lan R."/>
            <person name="Chung H.K.L."/>
            <person name="Riordan S.M."/>
            <person name="Grimm M.C."/>
            <person name="Leong R.W."/>
            <person name="Tanaka M.M."/>
            <person name="Connor S."/>
            <person name="Zhang L."/>
        </authorList>
    </citation>
    <scope>NUCLEOTIDE SEQUENCE [LARGE SCALE GENOMIC DNA]</scope>
    <source>
        <strain evidence="1 2">P10CDO-S2</strain>
    </source>
</reference>
<name>A0A7S9NFI4_9BACT</name>
<organism evidence="1 2">
    <name type="scientific">Campylobacter concisus</name>
    <dbReference type="NCBI Taxonomy" id="199"/>
    <lineage>
        <taxon>Bacteria</taxon>
        <taxon>Pseudomonadati</taxon>
        <taxon>Campylobacterota</taxon>
        <taxon>Epsilonproteobacteria</taxon>
        <taxon>Campylobacterales</taxon>
        <taxon>Campylobacteraceae</taxon>
        <taxon>Campylobacter</taxon>
    </lineage>
</organism>
<proteinExistence type="predicted"/>
<gene>
    <name evidence="1" type="ORF">CVT06_06980</name>
</gene>